<dbReference type="AlphaFoldDB" id="A0A099D758"/>
<keyword evidence="2" id="KW-0378">Hydrolase</keyword>
<name>A0A099D758_9ACTN</name>
<dbReference type="NCBIfam" id="TIGR00666">
    <property type="entry name" value="PBP4"/>
    <property type="match status" value="1"/>
</dbReference>
<dbReference type="PANTHER" id="PTHR30023:SF0">
    <property type="entry name" value="PENICILLIN-SENSITIVE CARBOXYPEPTIDASE A"/>
    <property type="match status" value="1"/>
</dbReference>
<dbReference type="InterPro" id="IPR012338">
    <property type="entry name" value="Beta-lactam/transpept-like"/>
</dbReference>
<evidence type="ECO:0000256" key="3">
    <source>
        <dbReference type="SAM" id="MobiDB-lite"/>
    </source>
</evidence>
<feature type="region of interest" description="Disordered" evidence="3">
    <location>
        <begin position="479"/>
        <end position="520"/>
    </location>
</feature>
<feature type="signal peptide" evidence="4">
    <location>
        <begin position="1"/>
        <end position="17"/>
    </location>
</feature>
<evidence type="ECO:0000313" key="5">
    <source>
        <dbReference type="EMBL" id="ASU80952.1"/>
    </source>
</evidence>
<dbReference type="Gene3D" id="3.40.710.10">
    <property type="entry name" value="DD-peptidase/beta-lactamase superfamily"/>
    <property type="match status" value="2"/>
</dbReference>
<dbReference type="Gene3D" id="3.50.80.20">
    <property type="entry name" value="D-Ala-D-Ala carboxypeptidase C, peptidase S13"/>
    <property type="match status" value="1"/>
</dbReference>
<dbReference type="EMBL" id="CP022752">
    <property type="protein sequence ID" value="ASU80952.1"/>
    <property type="molecule type" value="Genomic_DNA"/>
</dbReference>
<dbReference type="PANTHER" id="PTHR30023">
    <property type="entry name" value="D-ALANYL-D-ALANINE CARBOXYPEPTIDASE"/>
    <property type="match status" value="1"/>
</dbReference>
<evidence type="ECO:0000313" key="7">
    <source>
        <dbReference type="Proteomes" id="UP000029737"/>
    </source>
</evidence>
<dbReference type="EMBL" id="JPMV01000015">
    <property type="protein sequence ID" value="KGI81766.1"/>
    <property type="molecule type" value="Genomic_DNA"/>
</dbReference>
<dbReference type="Proteomes" id="UP000215043">
    <property type="component" value="Chromosome"/>
</dbReference>
<evidence type="ECO:0000313" key="6">
    <source>
        <dbReference type="EMBL" id="KGI81766.1"/>
    </source>
</evidence>
<comment type="similarity">
    <text evidence="1">Belongs to the peptidase S13 family.</text>
</comment>
<gene>
    <name evidence="5" type="primary">dacB</name>
    <name evidence="5" type="ORF">CDG81_08175</name>
    <name evidence="6" type="ORF">IL38_08530</name>
</gene>
<dbReference type="SUPFAM" id="SSF56601">
    <property type="entry name" value="beta-lactamase/transpeptidase-like"/>
    <property type="match status" value="1"/>
</dbReference>
<keyword evidence="4" id="KW-0732">Signal</keyword>
<dbReference type="Proteomes" id="UP000029737">
    <property type="component" value="Unassembled WGS sequence"/>
</dbReference>
<accession>A0A099D758</accession>
<dbReference type="KEGG" id="aey:CDG81_08175"/>
<proteinExistence type="inferred from homology"/>
<evidence type="ECO:0000256" key="1">
    <source>
        <dbReference type="ARBA" id="ARBA00006096"/>
    </source>
</evidence>
<dbReference type="eggNOG" id="COG2027">
    <property type="taxonomic scope" value="Bacteria"/>
</dbReference>
<evidence type="ECO:0000256" key="2">
    <source>
        <dbReference type="ARBA" id="ARBA00022801"/>
    </source>
</evidence>
<dbReference type="HOGENOM" id="CLU_017692_1_2_11"/>
<keyword evidence="5" id="KW-0645">Protease</keyword>
<dbReference type="InterPro" id="IPR000667">
    <property type="entry name" value="Peptidase_S13"/>
</dbReference>
<evidence type="ECO:0000256" key="4">
    <source>
        <dbReference type="SAM" id="SignalP"/>
    </source>
</evidence>
<dbReference type="OrthoDB" id="9802627at2"/>
<dbReference type="PRINTS" id="PR00922">
    <property type="entry name" value="DADACBPTASE3"/>
</dbReference>
<evidence type="ECO:0000313" key="8">
    <source>
        <dbReference type="Proteomes" id="UP000215043"/>
    </source>
</evidence>
<dbReference type="Pfam" id="PF02113">
    <property type="entry name" value="Peptidase_S13"/>
    <property type="match status" value="1"/>
</dbReference>
<feature type="region of interest" description="Disordered" evidence="3">
    <location>
        <begin position="405"/>
        <end position="428"/>
    </location>
</feature>
<reference evidence="6 7" key="1">
    <citation type="journal article" date="2014" name="PLoS ONE">
        <title>Identification and Characterization of a New Erythromycin Biosynthetic Gene Cluster in Actinopolyspora erythraea YIM90600, a Novel Erythronolide-Producing Halophilic Actinomycete Isolated from Salt Field.</title>
        <authorList>
            <person name="Chen D."/>
            <person name="Feng J."/>
            <person name="Huang L."/>
            <person name="Zhang Q."/>
            <person name="Wu J."/>
            <person name="Zhu X."/>
            <person name="Duan Y."/>
            <person name="Xu Z."/>
        </authorList>
    </citation>
    <scope>NUCLEOTIDE SEQUENCE [LARGE SCALE GENOMIC DNA]</scope>
    <source>
        <strain evidence="6 7">YIM90600</strain>
    </source>
</reference>
<dbReference type="GO" id="GO:0004185">
    <property type="term" value="F:serine-type carboxypeptidase activity"/>
    <property type="evidence" value="ECO:0007669"/>
    <property type="project" value="InterPro"/>
</dbReference>
<dbReference type="GO" id="GO:0006508">
    <property type="term" value="P:proteolysis"/>
    <property type="evidence" value="ECO:0007669"/>
    <property type="project" value="InterPro"/>
</dbReference>
<organism evidence="5 8">
    <name type="scientific">Actinopolyspora erythraea</name>
    <dbReference type="NCBI Taxonomy" id="414996"/>
    <lineage>
        <taxon>Bacteria</taxon>
        <taxon>Bacillati</taxon>
        <taxon>Actinomycetota</taxon>
        <taxon>Actinomycetes</taxon>
        <taxon>Actinopolysporales</taxon>
        <taxon>Actinopolysporaceae</taxon>
        <taxon>Actinopolyspora</taxon>
    </lineage>
</organism>
<sequence length="520" mass="55284">MVLLVGFTVLLAVPGAAAPAASTHSSLRADLDRILSDPRLEGASVGAVVRDPATERILYRRSPHRRLIPASNAKLFTSVAALEALGPDFRFRTGVLATGRQRGGVLLGDLYLRGTGDPTMLASGYRRLADRIADAGIRVVRGNVLADDSHFDDRGLANGWMAVDEPYYYAAPVSALTVAPNTDYDSGSVAVRVRPTRRGQPVRVSPQPETDAVEIVNRARTLAPDATARLSVRRAHGTGRVIVSGGVPVGSGTRRALSSVPDPTAYALDVFRRALAERGITFEGVGEAVTPERARLLAEHRSMPLRRLLVPFLKLSNNGHAEALVKAMGRVVRGEGSWQAGLGVLRTRMAALGIEPANYRLVDGSGLSTLDSMAPAQLAELLDVVRERPWFEDWKRALPLAGAPDRMTGGTLRGRMRDTSAEGNVSAKTGSMTGVSALSGYVRTSTGRQLVFSVVFNGFLSAPPRDVQDAVAVRLARHGAGADGAAPNSDGRDSSPTEVADNPSTPPDEAMFECSWSKSC</sequence>
<dbReference type="GO" id="GO:0000270">
    <property type="term" value="P:peptidoglycan metabolic process"/>
    <property type="evidence" value="ECO:0007669"/>
    <property type="project" value="TreeGrafter"/>
</dbReference>
<protein>
    <submittedName>
        <fullName evidence="5 6">D-alanyl-D-alanine carboxypeptidase</fullName>
    </submittedName>
</protein>
<keyword evidence="7" id="KW-1185">Reference proteome</keyword>
<feature type="chain" id="PRO_5044540477" evidence="4">
    <location>
        <begin position="18"/>
        <end position="520"/>
    </location>
</feature>
<reference evidence="5 8" key="2">
    <citation type="submission" date="2017-08" db="EMBL/GenBank/DDBJ databases">
        <title>The complete genome sequence of moderately halophilic actinomycete Actinopolyspora erythraea YIM 90600, the producer of novel erythromycin, novel actinopolysporins A-C and tubercidin.</title>
        <authorList>
            <person name="Yin M."/>
            <person name="Tang S."/>
        </authorList>
    </citation>
    <scope>NUCLEOTIDE SEQUENCE [LARGE SCALE GENOMIC DNA]</scope>
    <source>
        <strain evidence="5 8">YIM 90600</strain>
    </source>
</reference>
<keyword evidence="5" id="KW-0121">Carboxypeptidase</keyword>